<dbReference type="Pfam" id="PF00356">
    <property type="entry name" value="LacI"/>
    <property type="match status" value="1"/>
</dbReference>
<dbReference type="PANTHER" id="PTHR30146">
    <property type="entry name" value="LACI-RELATED TRANSCRIPTIONAL REPRESSOR"/>
    <property type="match status" value="1"/>
</dbReference>
<dbReference type="InterPro" id="IPR010982">
    <property type="entry name" value="Lambda_DNA-bd_dom_sf"/>
</dbReference>
<accession>A0A2T3N7A8</accession>
<keyword evidence="2" id="KW-0238">DNA-binding</keyword>
<dbReference type="InterPro" id="IPR028082">
    <property type="entry name" value="Peripla_BP_I"/>
</dbReference>
<evidence type="ECO:0000259" key="4">
    <source>
        <dbReference type="PROSITE" id="PS50932"/>
    </source>
</evidence>
<dbReference type="AlphaFoldDB" id="A0A2T3N7A8"/>
<dbReference type="SUPFAM" id="SSF53822">
    <property type="entry name" value="Periplasmic binding protein-like I"/>
    <property type="match status" value="1"/>
</dbReference>
<protein>
    <submittedName>
        <fullName evidence="5">LacI family transcriptional regulator</fullName>
    </submittedName>
</protein>
<dbReference type="Gene3D" id="1.10.260.40">
    <property type="entry name" value="lambda repressor-like DNA-binding domains"/>
    <property type="match status" value="1"/>
</dbReference>
<proteinExistence type="predicted"/>
<reference evidence="5 6" key="1">
    <citation type="submission" date="2018-03" db="EMBL/GenBank/DDBJ databases">
        <title>Whole genome sequencing of Histamine producing bacteria.</title>
        <authorList>
            <person name="Butler K."/>
        </authorList>
    </citation>
    <scope>NUCLEOTIDE SEQUENCE [LARGE SCALE GENOMIC DNA]</scope>
    <source>
        <strain evidence="5 6">DSM 19138</strain>
    </source>
</reference>
<dbReference type="EMBL" id="PYMB01000019">
    <property type="protein sequence ID" value="PSW08687.1"/>
    <property type="molecule type" value="Genomic_DNA"/>
</dbReference>
<evidence type="ECO:0000256" key="1">
    <source>
        <dbReference type="ARBA" id="ARBA00023015"/>
    </source>
</evidence>
<dbReference type="PANTHER" id="PTHR30146:SF109">
    <property type="entry name" value="HTH-TYPE TRANSCRIPTIONAL REGULATOR GALS"/>
    <property type="match status" value="1"/>
</dbReference>
<sequence length="340" mass="36836">MTTLAAISKHLGLSMATVSRALNGYPEVNAKTRQRVVEAAEQLGYKPNSVAQRLATGKSKMVGIMLQSPDELVCAPTFLQELFYISNTLQAKGYDLLINSSTMGDNVEGLKNFVAKSAIDGLIVKAPLVNDERIKFLIEKNIPFVVHGHDTSALEYAYYDIDNSSISSKAVAHLSELGHERIVLINGDEKQAFAKKRSDSFIQAVVENNLNAEQCRVLHCAPSVRDGENLAKQLLGGKDKPTAIICYSSKVAHGIYTIAKEMGLTIGADLSVIAHDDGVAHFETEKFEPPMTVTCAPLTNSSEPIAEAIIQLISGESPAKLQTLMPVELVIRESTGTPRN</sequence>
<comment type="caution">
    <text evidence="5">The sequence shown here is derived from an EMBL/GenBank/DDBJ whole genome shotgun (WGS) entry which is preliminary data.</text>
</comment>
<evidence type="ECO:0000256" key="3">
    <source>
        <dbReference type="ARBA" id="ARBA00023163"/>
    </source>
</evidence>
<dbReference type="RefSeq" id="WP_107300427.1">
    <property type="nucleotide sequence ID" value="NZ_PYMB01000019.1"/>
</dbReference>
<evidence type="ECO:0000313" key="6">
    <source>
        <dbReference type="Proteomes" id="UP000241346"/>
    </source>
</evidence>
<evidence type="ECO:0000313" key="5">
    <source>
        <dbReference type="EMBL" id="PSW08687.1"/>
    </source>
</evidence>
<keyword evidence="1" id="KW-0805">Transcription regulation</keyword>
<gene>
    <name evidence="5" type="ORF">C9J01_22775</name>
</gene>
<dbReference type="GO" id="GO:0000976">
    <property type="term" value="F:transcription cis-regulatory region binding"/>
    <property type="evidence" value="ECO:0007669"/>
    <property type="project" value="TreeGrafter"/>
</dbReference>
<dbReference type="Proteomes" id="UP000241346">
    <property type="component" value="Unassembled WGS sequence"/>
</dbReference>
<dbReference type="InterPro" id="IPR046335">
    <property type="entry name" value="LacI/GalR-like_sensor"/>
</dbReference>
<name>A0A2T3N7A8_9GAMM</name>
<organism evidence="5 6">
    <name type="scientific">Photobacterium rosenbergii</name>
    <dbReference type="NCBI Taxonomy" id="294936"/>
    <lineage>
        <taxon>Bacteria</taxon>
        <taxon>Pseudomonadati</taxon>
        <taxon>Pseudomonadota</taxon>
        <taxon>Gammaproteobacteria</taxon>
        <taxon>Vibrionales</taxon>
        <taxon>Vibrionaceae</taxon>
        <taxon>Photobacterium</taxon>
    </lineage>
</organism>
<dbReference type="PROSITE" id="PS50932">
    <property type="entry name" value="HTH_LACI_2"/>
    <property type="match status" value="1"/>
</dbReference>
<dbReference type="SMART" id="SM00354">
    <property type="entry name" value="HTH_LACI"/>
    <property type="match status" value="1"/>
</dbReference>
<dbReference type="Gene3D" id="3.40.50.2300">
    <property type="match status" value="2"/>
</dbReference>
<dbReference type="InterPro" id="IPR000843">
    <property type="entry name" value="HTH_LacI"/>
</dbReference>
<dbReference type="OrthoDB" id="9798934at2"/>
<dbReference type="Pfam" id="PF13377">
    <property type="entry name" value="Peripla_BP_3"/>
    <property type="match status" value="1"/>
</dbReference>
<dbReference type="GO" id="GO:0003700">
    <property type="term" value="F:DNA-binding transcription factor activity"/>
    <property type="evidence" value="ECO:0007669"/>
    <property type="project" value="TreeGrafter"/>
</dbReference>
<feature type="domain" description="HTH lacI-type" evidence="4">
    <location>
        <begin position="2"/>
        <end position="56"/>
    </location>
</feature>
<dbReference type="SUPFAM" id="SSF47413">
    <property type="entry name" value="lambda repressor-like DNA-binding domains"/>
    <property type="match status" value="1"/>
</dbReference>
<dbReference type="CDD" id="cd20010">
    <property type="entry name" value="PBP1_AglR-like"/>
    <property type="match status" value="1"/>
</dbReference>
<evidence type="ECO:0000256" key="2">
    <source>
        <dbReference type="ARBA" id="ARBA00023125"/>
    </source>
</evidence>
<keyword evidence="3" id="KW-0804">Transcription</keyword>
<dbReference type="CDD" id="cd01392">
    <property type="entry name" value="HTH_LacI"/>
    <property type="match status" value="1"/>
</dbReference>